<dbReference type="InterPro" id="IPR001841">
    <property type="entry name" value="Znf_RING"/>
</dbReference>
<feature type="domain" description="Cbl-PTB" evidence="9">
    <location>
        <begin position="87"/>
        <end position="396"/>
    </location>
</feature>
<dbReference type="Pfam" id="PF02761">
    <property type="entry name" value="Cbl_N2"/>
    <property type="match status" value="1"/>
</dbReference>
<feature type="region of interest" description="Disordered" evidence="7">
    <location>
        <begin position="486"/>
        <end position="507"/>
    </location>
</feature>
<evidence type="ECO:0000256" key="7">
    <source>
        <dbReference type="SAM" id="MobiDB-lite"/>
    </source>
</evidence>
<dbReference type="SUPFAM" id="SSF55550">
    <property type="entry name" value="SH2 domain"/>
    <property type="match status" value="1"/>
</dbReference>
<keyword evidence="10" id="KW-1185">Reference proteome</keyword>
<feature type="compositionally biased region" description="Polar residues" evidence="7">
    <location>
        <begin position="38"/>
        <end position="50"/>
    </location>
</feature>
<dbReference type="GO" id="GO:0061630">
    <property type="term" value="F:ubiquitin protein ligase activity"/>
    <property type="evidence" value="ECO:0007669"/>
    <property type="project" value="UniProtKB-EC"/>
</dbReference>
<dbReference type="PROSITE" id="PS51506">
    <property type="entry name" value="CBL_PTB"/>
    <property type="match status" value="1"/>
</dbReference>
<dbReference type="InterPro" id="IPR014742">
    <property type="entry name" value="Adaptor_Cbl_SH2-like"/>
</dbReference>
<dbReference type="FunFam" id="1.10.238.10:FF:000022">
    <property type="entry name" value="E3 ubiquitin-protein ligase CBL"/>
    <property type="match status" value="1"/>
</dbReference>
<evidence type="ECO:0000259" key="8">
    <source>
        <dbReference type="PROSITE" id="PS50089"/>
    </source>
</evidence>
<dbReference type="InterPro" id="IPR024159">
    <property type="entry name" value="Cbl_PTB"/>
</dbReference>
<sequence>MPIADFTQMYRNERFADAVNSGSSSGGSSRNENNSAGHQSSYQNNAANNYGSINVSQHSAVNSHLSSLNFGGHHHHNNHYLNSNASHVLPPSVDRKMMEKTWKLMDQVVKLCQQPRLNLKNSPPFILDILPDTYQLLRLIYSKDEQLHTGSSGGGTANQTSNRENVYFRIFINNLMRKCKSTIHLFKVSKELMFEDQSHGRRNLTKCSLVFSHMLAELKSQYPNGAFVGEGFRITKKDAADFWRRNFGVKTIVTWKEFRSALNAVHPLSSGLEALALKTTIDLTCNDYISNFEFDVFTRLFQPWSSLLRNWQILAVTHPGYVAFLTYDERFSLFSYVYRLSCTRLGQWAIGYVAPDGKIYQTIPQNKSLIQALIEGCKEGFYLYPDGRNVNPDLSWALQPVPEGHLKVSTEQYEIYCQMGTTFQLCKICAEHDKDIKIEPCGHLLCTPCLTSWQDSEGGGTCPFCRCEIKGTESIVIDAFEPKFSSSTRSKSLSPLTTSDPPASSSAEAFLRAATNSPDSSKNPVASATAAVTLIDAKGCCQRAHGAVPVQTK</sequence>
<keyword evidence="6" id="KW-0808">Transferase</keyword>
<dbReference type="AlphaFoldDB" id="A0A915IUB7"/>
<dbReference type="GO" id="GO:0008270">
    <property type="term" value="F:zinc ion binding"/>
    <property type="evidence" value="ECO:0007669"/>
    <property type="project" value="UniProtKB-KW"/>
</dbReference>
<dbReference type="GO" id="GO:0001784">
    <property type="term" value="F:phosphotyrosine residue binding"/>
    <property type="evidence" value="ECO:0007669"/>
    <property type="project" value="UniProtKB-UniRule"/>
</dbReference>
<dbReference type="SMART" id="SM00184">
    <property type="entry name" value="RING"/>
    <property type="match status" value="1"/>
</dbReference>
<dbReference type="Gene3D" id="3.30.40.10">
    <property type="entry name" value="Zinc/RING finger domain, C3HC4 (zinc finger)"/>
    <property type="match status" value="1"/>
</dbReference>
<dbReference type="EC" id="2.3.2.27" evidence="6"/>
<dbReference type="WBParaSite" id="nRc.2.0.1.t17653-RA">
    <property type="protein sequence ID" value="nRc.2.0.1.t17653-RA"/>
    <property type="gene ID" value="nRc.2.0.1.g17653"/>
</dbReference>
<feature type="region of interest" description="Disordered" evidence="7">
    <location>
        <begin position="17"/>
        <end position="50"/>
    </location>
</feature>
<dbReference type="GO" id="GO:0023051">
    <property type="term" value="P:regulation of signaling"/>
    <property type="evidence" value="ECO:0007669"/>
    <property type="project" value="InterPro"/>
</dbReference>
<feature type="compositionally biased region" description="Low complexity" evidence="7">
    <location>
        <begin position="486"/>
        <end position="499"/>
    </location>
</feature>
<dbReference type="SUPFAM" id="SSF47668">
    <property type="entry name" value="N-terminal domain of cbl (N-cbl)"/>
    <property type="match status" value="1"/>
</dbReference>
<dbReference type="PROSITE" id="PS00518">
    <property type="entry name" value="ZF_RING_1"/>
    <property type="match status" value="1"/>
</dbReference>
<dbReference type="Gene3D" id="1.10.238.10">
    <property type="entry name" value="EF-hand"/>
    <property type="match status" value="1"/>
</dbReference>
<reference evidence="11" key="1">
    <citation type="submission" date="2022-11" db="UniProtKB">
        <authorList>
            <consortium name="WormBaseParasite"/>
        </authorList>
    </citation>
    <scope>IDENTIFICATION</scope>
</reference>
<feature type="compositionally biased region" description="Low complexity" evidence="7">
    <location>
        <begin position="20"/>
        <end position="37"/>
    </location>
</feature>
<dbReference type="PROSITE" id="PS50089">
    <property type="entry name" value="ZF_RING_2"/>
    <property type="match status" value="1"/>
</dbReference>
<dbReference type="GO" id="GO:0005886">
    <property type="term" value="C:plasma membrane"/>
    <property type="evidence" value="ECO:0007669"/>
    <property type="project" value="TreeGrafter"/>
</dbReference>
<evidence type="ECO:0000256" key="5">
    <source>
        <dbReference type="PROSITE-ProRule" id="PRU00175"/>
    </source>
</evidence>
<dbReference type="PANTHER" id="PTHR23007">
    <property type="entry name" value="CBL"/>
    <property type="match status" value="1"/>
</dbReference>
<evidence type="ECO:0000256" key="1">
    <source>
        <dbReference type="ARBA" id="ARBA00022723"/>
    </source>
</evidence>
<proteinExistence type="predicted"/>
<dbReference type="InterPro" id="IPR003153">
    <property type="entry name" value="Adaptor_Cbl_N_hlx"/>
</dbReference>
<dbReference type="PANTHER" id="PTHR23007:SF11">
    <property type="entry name" value="E3 UBIQUITIN-PROTEIN LIGASE CBL"/>
    <property type="match status" value="1"/>
</dbReference>
<comment type="pathway">
    <text evidence="6">Protein modification; protein ubiquitination.</text>
</comment>
<comment type="function">
    <text evidence="6">E3 ubiquitin-protein ligase which accepts ubiquitin from specific E2 ubiquitin-conjugating enzymes, and transfers it to substrates, generally promoting their degradation by the proteasome.</text>
</comment>
<dbReference type="GO" id="GO:0005509">
    <property type="term" value="F:calcium ion binding"/>
    <property type="evidence" value="ECO:0007669"/>
    <property type="project" value="UniProtKB-UniRule"/>
</dbReference>
<accession>A0A915IUB7</accession>
<dbReference type="Gene3D" id="3.30.505.10">
    <property type="entry name" value="SH2 domain"/>
    <property type="match status" value="1"/>
</dbReference>
<evidence type="ECO:0000256" key="6">
    <source>
        <dbReference type="RuleBase" id="RU367001"/>
    </source>
</evidence>
<keyword evidence="1 6" id="KW-0479">Metal-binding</keyword>
<dbReference type="Gene3D" id="1.20.930.20">
    <property type="entry name" value="Adaptor protein Cbl, N-terminal domain"/>
    <property type="match status" value="1"/>
</dbReference>
<keyword evidence="6" id="KW-0833">Ubl conjugation pathway</keyword>
<protein>
    <recommendedName>
        <fullName evidence="6">E3 ubiquitin-protein ligase CBL</fullName>
        <ecNumber evidence="6">2.3.2.27</ecNumber>
    </recommendedName>
</protein>
<dbReference type="CDD" id="cd09920">
    <property type="entry name" value="SH2_Cbl-b_TKB"/>
    <property type="match status" value="1"/>
</dbReference>
<evidence type="ECO:0000313" key="11">
    <source>
        <dbReference type="WBParaSite" id="nRc.2.0.1.t17653-RA"/>
    </source>
</evidence>
<dbReference type="InterPro" id="IPR011992">
    <property type="entry name" value="EF-hand-dom_pair"/>
</dbReference>
<dbReference type="InterPro" id="IPR024162">
    <property type="entry name" value="Adaptor_Cbl"/>
</dbReference>
<dbReference type="FunFam" id="3.30.40.10:FF:000015">
    <property type="entry name" value="E3 ubiquitin-protein ligase CBL"/>
    <property type="match status" value="1"/>
</dbReference>
<dbReference type="SUPFAM" id="SSF47473">
    <property type="entry name" value="EF-hand"/>
    <property type="match status" value="1"/>
</dbReference>
<keyword evidence="3 6" id="KW-0862">Zinc</keyword>
<evidence type="ECO:0000313" key="10">
    <source>
        <dbReference type="Proteomes" id="UP000887565"/>
    </source>
</evidence>
<comment type="catalytic activity">
    <reaction evidence="6">
        <text>S-ubiquitinyl-[E2 ubiquitin-conjugating enzyme]-L-cysteine + [acceptor protein]-L-lysine = [E2 ubiquitin-conjugating enzyme]-L-cysteine + N(6)-ubiquitinyl-[acceptor protein]-L-lysine.</text>
        <dbReference type="EC" id="2.3.2.27"/>
    </reaction>
</comment>
<feature type="domain" description="RING-type" evidence="8">
    <location>
        <begin position="426"/>
        <end position="466"/>
    </location>
</feature>
<dbReference type="InterPro" id="IPR036537">
    <property type="entry name" value="Adaptor_Cbl_N_dom_sf"/>
</dbReference>
<dbReference type="Pfam" id="PF13920">
    <property type="entry name" value="zf-C3HC4_3"/>
    <property type="match status" value="1"/>
</dbReference>
<comment type="domain">
    <text evidence="6">The N-terminus is composed of the phosphotyrosine binding (PTB) domain, a short linker region and the RING-type zinc finger. The PTB domain, which is also called TKB (tyrosine kinase binding) domain, is composed of three different subdomains: a four-helix bundle (4H), a calcium-binding EF hand and a divergent SH2 domain.</text>
</comment>
<dbReference type="CDD" id="cd16708">
    <property type="entry name" value="RING-HC_Cbl"/>
    <property type="match status" value="1"/>
</dbReference>
<dbReference type="InterPro" id="IPR013083">
    <property type="entry name" value="Znf_RING/FYVE/PHD"/>
</dbReference>
<dbReference type="Pfam" id="PF02262">
    <property type="entry name" value="Cbl_N"/>
    <property type="match status" value="1"/>
</dbReference>
<evidence type="ECO:0000256" key="2">
    <source>
        <dbReference type="ARBA" id="ARBA00022771"/>
    </source>
</evidence>
<evidence type="ECO:0000259" key="9">
    <source>
        <dbReference type="PROSITE" id="PS51506"/>
    </source>
</evidence>
<dbReference type="Pfam" id="PF02762">
    <property type="entry name" value="Cbl_N3"/>
    <property type="match status" value="1"/>
</dbReference>
<keyword evidence="4 6" id="KW-0106">Calcium</keyword>
<dbReference type="GO" id="GO:0030971">
    <property type="term" value="F:receptor tyrosine kinase binding"/>
    <property type="evidence" value="ECO:0007669"/>
    <property type="project" value="TreeGrafter"/>
</dbReference>
<dbReference type="GO" id="GO:0017124">
    <property type="term" value="F:SH3 domain binding"/>
    <property type="evidence" value="ECO:0007669"/>
    <property type="project" value="TreeGrafter"/>
</dbReference>
<dbReference type="InterPro" id="IPR036860">
    <property type="entry name" value="SH2_dom_sf"/>
</dbReference>
<name>A0A915IUB7_ROMCU</name>
<dbReference type="SUPFAM" id="SSF57850">
    <property type="entry name" value="RING/U-box"/>
    <property type="match status" value="1"/>
</dbReference>
<dbReference type="InterPro" id="IPR017907">
    <property type="entry name" value="Znf_RING_CS"/>
</dbReference>
<dbReference type="GO" id="GO:0007166">
    <property type="term" value="P:cell surface receptor signaling pathway"/>
    <property type="evidence" value="ECO:0007669"/>
    <property type="project" value="InterPro"/>
</dbReference>
<organism evidence="10 11">
    <name type="scientific">Romanomermis culicivorax</name>
    <name type="common">Nematode worm</name>
    <dbReference type="NCBI Taxonomy" id="13658"/>
    <lineage>
        <taxon>Eukaryota</taxon>
        <taxon>Metazoa</taxon>
        <taxon>Ecdysozoa</taxon>
        <taxon>Nematoda</taxon>
        <taxon>Enoplea</taxon>
        <taxon>Dorylaimia</taxon>
        <taxon>Mermithida</taxon>
        <taxon>Mermithoidea</taxon>
        <taxon>Mermithidae</taxon>
        <taxon>Romanomermis</taxon>
    </lineage>
</organism>
<evidence type="ECO:0000256" key="3">
    <source>
        <dbReference type="ARBA" id="ARBA00022833"/>
    </source>
</evidence>
<dbReference type="GO" id="GO:0045121">
    <property type="term" value="C:membrane raft"/>
    <property type="evidence" value="ECO:0007669"/>
    <property type="project" value="TreeGrafter"/>
</dbReference>
<keyword evidence="2 5" id="KW-0863">Zinc-finger</keyword>
<dbReference type="Proteomes" id="UP000887565">
    <property type="component" value="Unplaced"/>
</dbReference>
<dbReference type="OMA" id="NIRLEPC"/>
<evidence type="ECO:0000256" key="4">
    <source>
        <dbReference type="ARBA" id="ARBA00022837"/>
    </source>
</evidence>
<dbReference type="InterPro" id="IPR014741">
    <property type="entry name" value="Adaptor_Cbl_EF_hand-like"/>
</dbReference>